<sequence length="160" mass="18445">MKRLSFNGASKHNYGVKLPNFKIIEQRRPDKGALGPVCPPVETVNKVSDELEAVQESKNSRTGRSIYVPSRKSRNNASGIKRKEIHTTPSVLFEMDNTCMRYQHETLLTINRRAEVFPLTLLHIMRHNRIRHFVVYSFDRCVSKESQPIHRSSRLSTLSV</sequence>
<evidence type="ECO:0000313" key="1">
    <source>
        <dbReference type="EMBL" id="GIY63703.1"/>
    </source>
</evidence>
<dbReference type="Proteomes" id="UP001054945">
    <property type="component" value="Unassembled WGS sequence"/>
</dbReference>
<organism evidence="1 2">
    <name type="scientific">Caerostris extrusa</name>
    <name type="common">Bark spider</name>
    <name type="synonym">Caerostris bankana</name>
    <dbReference type="NCBI Taxonomy" id="172846"/>
    <lineage>
        <taxon>Eukaryota</taxon>
        <taxon>Metazoa</taxon>
        <taxon>Ecdysozoa</taxon>
        <taxon>Arthropoda</taxon>
        <taxon>Chelicerata</taxon>
        <taxon>Arachnida</taxon>
        <taxon>Araneae</taxon>
        <taxon>Araneomorphae</taxon>
        <taxon>Entelegynae</taxon>
        <taxon>Araneoidea</taxon>
        <taxon>Araneidae</taxon>
        <taxon>Caerostris</taxon>
    </lineage>
</organism>
<proteinExistence type="predicted"/>
<protein>
    <submittedName>
        <fullName evidence="1">Uncharacterized protein</fullName>
    </submittedName>
</protein>
<keyword evidence="2" id="KW-1185">Reference proteome</keyword>
<dbReference type="AlphaFoldDB" id="A0AAV4V0X9"/>
<gene>
    <name evidence="1" type="ORF">CEXT_209961</name>
</gene>
<comment type="caution">
    <text evidence="1">The sequence shown here is derived from an EMBL/GenBank/DDBJ whole genome shotgun (WGS) entry which is preliminary data.</text>
</comment>
<name>A0AAV4V0X9_CAEEX</name>
<reference evidence="1 2" key="1">
    <citation type="submission" date="2021-06" db="EMBL/GenBank/DDBJ databases">
        <title>Caerostris extrusa draft genome.</title>
        <authorList>
            <person name="Kono N."/>
            <person name="Arakawa K."/>
        </authorList>
    </citation>
    <scope>NUCLEOTIDE SEQUENCE [LARGE SCALE GENOMIC DNA]</scope>
</reference>
<evidence type="ECO:0000313" key="2">
    <source>
        <dbReference type="Proteomes" id="UP001054945"/>
    </source>
</evidence>
<dbReference type="EMBL" id="BPLR01013775">
    <property type="protein sequence ID" value="GIY63703.1"/>
    <property type="molecule type" value="Genomic_DNA"/>
</dbReference>
<accession>A0AAV4V0X9</accession>